<comment type="caution">
    <text evidence="2">The sequence shown here is derived from an EMBL/GenBank/DDBJ whole genome shotgun (WGS) entry which is preliminary data.</text>
</comment>
<proteinExistence type="predicted"/>
<evidence type="ECO:0008006" key="4">
    <source>
        <dbReference type="Google" id="ProtNLM"/>
    </source>
</evidence>
<evidence type="ECO:0000313" key="3">
    <source>
        <dbReference type="Proteomes" id="UP001415857"/>
    </source>
</evidence>
<keyword evidence="3" id="KW-1185">Reference proteome</keyword>
<gene>
    <name evidence="2" type="ORF">L1049_020387</name>
</gene>
<dbReference type="AlphaFoldDB" id="A0AAP0X7B4"/>
<dbReference type="Proteomes" id="UP001415857">
    <property type="component" value="Unassembled WGS sequence"/>
</dbReference>
<accession>A0AAP0X7B4</accession>
<dbReference type="PROSITE" id="PS51257">
    <property type="entry name" value="PROKAR_LIPOPROTEIN"/>
    <property type="match status" value="1"/>
</dbReference>
<evidence type="ECO:0000313" key="2">
    <source>
        <dbReference type="EMBL" id="KAK9292417.1"/>
    </source>
</evidence>
<feature type="compositionally biased region" description="Low complexity" evidence="1">
    <location>
        <begin position="30"/>
        <end position="39"/>
    </location>
</feature>
<reference evidence="2 3" key="1">
    <citation type="journal article" date="2024" name="Plant J.">
        <title>Genome sequences and population genomics reveal climatic adaptation and genomic divergence between two closely related sweetgum species.</title>
        <authorList>
            <person name="Xu W.Q."/>
            <person name="Ren C.Q."/>
            <person name="Zhang X.Y."/>
            <person name="Comes H.P."/>
            <person name="Liu X.H."/>
            <person name="Li Y.G."/>
            <person name="Kettle C.J."/>
            <person name="Jalonen R."/>
            <person name="Gaisberger H."/>
            <person name="Ma Y.Z."/>
            <person name="Qiu Y.X."/>
        </authorList>
    </citation>
    <scope>NUCLEOTIDE SEQUENCE [LARGE SCALE GENOMIC DNA]</scope>
    <source>
        <strain evidence="2">Hangzhou</strain>
    </source>
</reference>
<sequence>MLRRSNPSTTGMVFVGCNSFIDKVRPSFHSQSSSSSSSSFTPPARDQCRSGGFNNLEDALVLLDRMVQMRPRPLIVKFNQLLGPIARLKHYSTVISLIKRMELG</sequence>
<evidence type="ECO:0000256" key="1">
    <source>
        <dbReference type="SAM" id="MobiDB-lite"/>
    </source>
</evidence>
<name>A0AAP0X7B4_LIQFO</name>
<dbReference type="EMBL" id="JBBPBK010000001">
    <property type="protein sequence ID" value="KAK9292417.1"/>
    <property type="molecule type" value="Genomic_DNA"/>
</dbReference>
<organism evidence="2 3">
    <name type="scientific">Liquidambar formosana</name>
    <name type="common">Formosan gum</name>
    <dbReference type="NCBI Taxonomy" id="63359"/>
    <lineage>
        <taxon>Eukaryota</taxon>
        <taxon>Viridiplantae</taxon>
        <taxon>Streptophyta</taxon>
        <taxon>Embryophyta</taxon>
        <taxon>Tracheophyta</taxon>
        <taxon>Spermatophyta</taxon>
        <taxon>Magnoliopsida</taxon>
        <taxon>eudicotyledons</taxon>
        <taxon>Gunneridae</taxon>
        <taxon>Pentapetalae</taxon>
        <taxon>Saxifragales</taxon>
        <taxon>Altingiaceae</taxon>
        <taxon>Liquidambar</taxon>
    </lineage>
</organism>
<protein>
    <recommendedName>
        <fullName evidence="4">Pentatricopeptide repeat-containing protein</fullName>
    </recommendedName>
</protein>
<feature type="region of interest" description="Disordered" evidence="1">
    <location>
        <begin position="27"/>
        <end position="51"/>
    </location>
</feature>